<dbReference type="STRING" id="595434.RISK_001856"/>
<comment type="caution">
    <text evidence="2">The sequence shown here is derived from an EMBL/GenBank/DDBJ whole genome shotgun (WGS) entry which is preliminary data.</text>
</comment>
<dbReference type="Proteomes" id="UP000036367">
    <property type="component" value="Unassembled WGS sequence"/>
</dbReference>
<dbReference type="PATRIC" id="fig|595434.4.peg.1776"/>
<protein>
    <submittedName>
        <fullName evidence="2">Uncharacterized protein</fullName>
    </submittedName>
</protein>
<sequence>MEFRAAICAHHLCSGLWVVGRDYQRTAEEVIAQDIAPFSYFGWQPEFEYQVDEARKIVTVTAPDAPPRSARYTGDQSSTILPRGETNVFFEPVQVPRNLPDPSTQEWPMGDVGATVPVPDGVDSKAVAAALD</sequence>
<evidence type="ECO:0000313" key="3">
    <source>
        <dbReference type="Proteomes" id="UP000036367"/>
    </source>
</evidence>
<dbReference type="EMBL" id="LECT01000016">
    <property type="protein sequence ID" value="KLU06005.1"/>
    <property type="molecule type" value="Genomic_DNA"/>
</dbReference>
<evidence type="ECO:0000256" key="1">
    <source>
        <dbReference type="SAM" id="MobiDB-lite"/>
    </source>
</evidence>
<keyword evidence="3" id="KW-1185">Reference proteome</keyword>
<dbReference type="AlphaFoldDB" id="A0A0J1BHJ1"/>
<feature type="region of interest" description="Disordered" evidence="1">
    <location>
        <begin position="97"/>
        <end position="119"/>
    </location>
</feature>
<reference evidence="2" key="1">
    <citation type="submission" date="2015-05" db="EMBL/GenBank/DDBJ databases">
        <title>Permanent draft genome of Rhodopirellula islandicus K833.</title>
        <authorList>
            <person name="Kizina J."/>
            <person name="Richter M."/>
            <person name="Glockner F.O."/>
            <person name="Harder J."/>
        </authorList>
    </citation>
    <scope>NUCLEOTIDE SEQUENCE [LARGE SCALE GENOMIC DNA]</scope>
    <source>
        <strain evidence="2">K833</strain>
    </source>
</reference>
<gene>
    <name evidence="2" type="ORF">RISK_001856</name>
</gene>
<accession>A0A0J1BHJ1</accession>
<proteinExistence type="predicted"/>
<evidence type="ECO:0000313" key="2">
    <source>
        <dbReference type="EMBL" id="KLU06005.1"/>
    </source>
</evidence>
<organism evidence="2 3">
    <name type="scientific">Rhodopirellula islandica</name>
    <dbReference type="NCBI Taxonomy" id="595434"/>
    <lineage>
        <taxon>Bacteria</taxon>
        <taxon>Pseudomonadati</taxon>
        <taxon>Planctomycetota</taxon>
        <taxon>Planctomycetia</taxon>
        <taxon>Pirellulales</taxon>
        <taxon>Pirellulaceae</taxon>
        <taxon>Rhodopirellula</taxon>
    </lineage>
</organism>
<name>A0A0J1BHJ1_RHOIS</name>